<reference evidence="17" key="1">
    <citation type="submission" date="2013-12" db="EMBL/GenBank/DDBJ databases">
        <authorList>
            <person name="Omoto C.K."/>
            <person name="Sibley D."/>
            <person name="Venepally P."/>
            <person name="Hadjithomas M."/>
            <person name="Karamycheva S."/>
            <person name="Brunk B."/>
            <person name="Roos D."/>
            <person name="Caler E."/>
            <person name="Lorenzi H."/>
        </authorList>
    </citation>
    <scope>NUCLEOTIDE SEQUENCE</scope>
</reference>
<keyword evidence="8" id="KW-0547">Nucleotide-binding</keyword>
<evidence type="ECO:0000256" key="8">
    <source>
        <dbReference type="ARBA" id="ARBA00022741"/>
    </source>
</evidence>
<keyword evidence="12" id="KW-0238">DNA-binding</keyword>
<dbReference type="eggNOG" id="ENOG502SYH6">
    <property type="taxonomic scope" value="Eukaryota"/>
</dbReference>
<dbReference type="Pfam" id="PF02407">
    <property type="entry name" value="Viral_Rep"/>
    <property type="match status" value="1"/>
</dbReference>
<keyword evidence="18" id="KW-1185">Reference proteome</keyword>
<evidence type="ECO:0000256" key="5">
    <source>
        <dbReference type="ARBA" id="ARBA00022705"/>
    </source>
</evidence>
<evidence type="ECO:0000256" key="13">
    <source>
        <dbReference type="ARBA" id="ARBA00023268"/>
    </source>
</evidence>
<organism evidence="17 18">
    <name type="scientific">Gregarina niphandrodes</name>
    <name type="common">Septate eugregarine</name>
    <dbReference type="NCBI Taxonomy" id="110365"/>
    <lineage>
        <taxon>Eukaryota</taxon>
        <taxon>Sar</taxon>
        <taxon>Alveolata</taxon>
        <taxon>Apicomplexa</taxon>
        <taxon>Conoidasida</taxon>
        <taxon>Gregarinasina</taxon>
        <taxon>Eugregarinorida</taxon>
        <taxon>Gregarinidae</taxon>
        <taxon>Gregarina</taxon>
    </lineage>
</organism>
<keyword evidence="6" id="KW-0540">Nuclease</keyword>
<evidence type="ECO:0000256" key="15">
    <source>
        <dbReference type="ARBA" id="ARBA00032243"/>
    </source>
</evidence>
<comment type="caution">
    <text evidence="17">The sequence shown here is derived from an EMBL/GenBank/DDBJ whole genome shotgun (WGS) entry which is preliminary data.</text>
</comment>
<accession>A0A023AXA1</accession>
<keyword evidence="7" id="KW-0479">Metal-binding</keyword>
<evidence type="ECO:0000256" key="9">
    <source>
        <dbReference type="ARBA" id="ARBA00022759"/>
    </source>
</evidence>
<dbReference type="GO" id="GO:0006260">
    <property type="term" value="P:DNA replication"/>
    <property type="evidence" value="ECO:0007669"/>
    <property type="project" value="UniProtKB-KW"/>
</dbReference>
<dbReference type="InterPro" id="IPR000605">
    <property type="entry name" value="Helicase_SF3_ssDNA/RNA_vir"/>
</dbReference>
<evidence type="ECO:0000256" key="11">
    <source>
        <dbReference type="ARBA" id="ARBA00023124"/>
    </source>
</evidence>
<dbReference type="AlphaFoldDB" id="A0A023AXA1"/>
<keyword evidence="5" id="KW-0235">DNA replication</keyword>
<dbReference type="Proteomes" id="UP000019763">
    <property type="component" value="Unassembled WGS sequence"/>
</dbReference>
<feature type="domain" description="CRESS-DNA virus Rep endonuclease" evidence="16">
    <location>
        <begin position="21"/>
        <end position="126"/>
    </location>
</feature>
<evidence type="ECO:0000259" key="16">
    <source>
        <dbReference type="PROSITE" id="PS52020"/>
    </source>
</evidence>
<evidence type="ECO:0000256" key="6">
    <source>
        <dbReference type="ARBA" id="ARBA00022722"/>
    </source>
</evidence>
<protein>
    <recommendedName>
        <fullName evidence="14">ATP-dependent helicase Rep</fullName>
    </recommendedName>
    <alternativeName>
        <fullName evidence="15">RepP</fullName>
    </alternativeName>
</protein>
<dbReference type="Pfam" id="PF00910">
    <property type="entry name" value="RNA_helicase"/>
    <property type="match status" value="1"/>
</dbReference>
<keyword evidence="10" id="KW-0378">Hydrolase</keyword>
<dbReference type="GO" id="GO:0003724">
    <property type="term" value="F:RNA helicase activity"/>
    <property type="evidence" value="ECO:0007669"/>
    <property type="project" value="InterPro"/>
</dbReference>
<gene>
    <name evidence="17" type="ORF">GNI_215790</name>
</gene>
<dbReference type="GO" id="GO:0016787">
    <property type="term" value="F:hydrolase activity"/>
    <property type="evidence" value="ECO:0007669"/>
    <property type="project" value="UniProtKB-KW"/>
</dbReference>
<dbReference type="GO" id="GO:0046872">
    <property type="term" value="F:metal ion binding"/>
    <property type="evidence" value="ECO:0007669"/>
    <property type="project" value="UniProtKB-KW"/>
</dbReference>
<evidence type="ECO:0000256" key="12">
    <source>
        <dbReference type="ARBA" id="ARBA00023125"/>
    </source>
</evidence>
<dbReference type="OMA" id="HITCEGK"/>
<keyword evidence="9" id="KW-0255">Endonuclease</keyword>
<keyword evidence="4" id="KW-0548">Nucleotidyltransferase</keyword>
<dbReference type="GeneID" id="22916555"/>
<keyword evidence="13" id="KW-0511">Multifunctional enzyme</keyword>
<evidence type="ECO:0000313" key="18">
    <source>
        <dbReference type="Proteomes" id="UP000019763"/>
    </source>
</evidence>
<evidence type="ECO:0000256" key="10">
    <source>
        <dbReference type="ARBA" id="ARBA00022801"/>
    </source>
</evidence>
<dbReference type="RefSeq" id="XP_011133866.1">
    <property type="nucleotide sequence ID" value="XM_011135564.1"/>
</dbReference>
<evidence type="ECO:0000256" key="7">
    <source>
        <dbReference type="ARBA" id="ARBA00022723"/>
    </source>
</evidence>
<dbReference type="VEuPathDB" id="CryptoDB:GNI_215790"/>
<sequence>MTINPIILNPKGFSAPLKKVCVQTRALNFKIKLQTTHHAWTKIYAETCPLPSTYQYYIYQTEMCPTTGRIHFQGFIYFSNPRSFDQVRREFGGLTHVEICRDIPAAIKYCQKEETRIGAPIEAGIIPECARQPNWWQGLSIAQLWEEEPTWMLKHHGAVTAYNKQLKKVTFARPKPEVIVLWGPPGTGKSHTARSVCDDYYVKPAGPWWDGYFGQELVIFDDFYGSEKFCDMLRWLSENPIKVPIKGSMTDLLATKFIITSNVEPDRWYPHVENKEALMRRITDVIYMDKIYSPE</sequence>
<proteinExistence type="inferred from homology"/>
<dbReference type="EMBL" id="AFNH02001698">
    <property type="protein sequence ID" value="EZG42855.1"/>
    <property type="molecule type" value="Genomic_DNA"/>
</dbReference>
<dbReference type="PROSITE" id="PS52020">
    <property type="entry name" value="CRESS_DNA_REP"/>
    <property type="match status" value="1"/>
</dbReference>
<evidence type="ECO:0000256" key="4">
    <source>
        <dbReference type="ARBA" id="ARBA00022695"/>
    </source>
</evidence>
<dbReference type="GO" id="GO:0003723">
    <property type="term" value="F:RNA binding"/>
    <property type="evidence" value="ECO:0007669"/>
    <property type="project" value="InterPro"/>
</dbReference>
<evidence type="ECO:0000256" key="2">
    <source>
        <dbReference type="ARBA" id="ARBA00008545"/>
    </source>
</evidence>
<evidence type="ECO:0000313" key="17">
    <source>
        <dbReference type="EMBL" id="EZG42855.1"/>
    </source>
</evidence>
<dbReference type="InterPro" id="IPR027417">
    <property type="entry name" value="P-loop_NTPase"/>
</dbReference>
<keyword evidence="3" id="KW-0808">Transferase</keyword>
<dbReference type="GO" id="GO:0000166">
    <property type="term" value="F:nucleotide binding"/>
    <property type="evidence" value="ECO:0007669"/>
    <property type="project" value="UniProtKB-KW"/>
</dbReference>
<name>A0A023AXA1_GRENI</name>
<dbReference type="Gene3D" id="3.40.1310.20">
    <property type="match status" value="1"/>
</dbReference>
<evidence type="ECO:0000256" key="14">
    <source>
        <dbReference type="ARBA" id="ARBA00030754"/>
    </source>
</evidence>
<dbReference type="InterPro" id="IPR049912">
    <property type="entry name" value="CRESS_DNA_REP"/>
</dbReference>
<dbReference type="Gene3D" id="3.40.50.300">
    <property type="entry name" value="P-loop containing nucleotide triphosphate hydrolases"/>
    <property type="match status" value="1"/>
</dbReference>
<evidence type="ECO:0000256" key="3">
    <source>
        <dbReference type="ARBA" id="ARBA00022679"/>
    </source>
</evidence>
<dbReference type="GO" id="GO:0004519">
    <property type="term" value="F:endonuclease activity"/>
    <property type="evidence" value="ECO:0007669"/>
    <property type="project" value="UniProtKB-KW"/>
</dbReference>
<dbReference type="SUPFAM" id="SSF52540">
    <property type="entry name" value="P-loop containing nucleoside triphosphate hydrolases"/>
    <property type="match status" value="1"/>
</dbReference>
<comment type="similarity">
    <text evidence="2">Belongs to the nanoviruses/circoviruses replication-associated protein family.</text>
</comment>
<comment type="cofactor">
    <cofactor evidence="1">
        <name>Mn(2+)</name>
        <dbReference type="ChEBI" id="CHEBI:29035"/>
    </cofactor>
</comment>
<dbReference type="GO" id="GO:0016779">
    <property type="term" value="F:nucleotidyltransferase activity"/>
    <property type="evidence" value="ECO:0007669"/>
    <property type="project" value="UniProtKB-KW"/>
</dbReference>
<keyword evidence="11" id="KW-0190">Covalent protein-DNA linkage</keyword>
<dbReference type="GO" id="GO:0003677">
    <property type="term" value="F:DNA binding"/>
    <property type="evidence" value="ECO:0007669"/>
    <property type="project" value="UniProtKB-KW"/>
</dbReference>
<evidence type="ECO:0000256" key="1">
    <source>
        <dbReference type="ARBA" id="ARBA00001936"/>
    </source>
</evidence>